<protein>
    <recommendedName>
        <fullName evidence="3">Helicase ATP-binding domain-containing protein</fullName>
    </recommendedName>
</protein>
<evidence type="ECO:0000256" key="2">
    <source>
        <dbReference type="SAM" id="MobiDB-lite"/>
    </source>
</evidence>
<sequence length="441" mass="48365">MTKYSLPRLHYALTINPWCHIQTAWKCKFKCSSEEVREDNSRDDVEALQAGHSHATENQIYGLSVEALAGAVEDVLPFYLEASTSWQRQCNTFPGGSQFPYWQARSIHFTAMPATEAAMHNSSTSYVALPAVSAQDISRQVVDMLRPVLTTLVQDAISDALEGKLIPDTVTMNKGKGKAVEEEPSEETQGDRGEGSFALIDSDEQDLTEGPSHTKSSIADSTAPSITPISPTLDSACTSQGMEHKALSTMRGILQNSSTTWRSTEQREAMMAVLEHSSDVVAVLGTGAGKSMLAIVPSMMEEATATVLVLPLNSLIMDYEHHLTRMAVPYQLRSAPIGHQSHLVSADKAQSGSWQSALARLAQKKMIAHVVFDEAHIPIIAKDYHKTLNNIYQVCSLPMQLVLLSATLPPSFMPELATSYNLLQSTNRPEHIYLLEKITHT</sequence>
<dbReference type="SUPFAM" id="SSF52540">
    <property type="entry name" value="P-loop containing nucleoside triphosphate hydrolases"/>
    <property type="match status" value="1"/>
</dbReference>
<dbReference type="InterPro" id="IPR014001">
    <property type="entry name" value="Helicase_ATP-bd"/>
</dbReference>
<dbReference type="PANTHER" id="PTHR13710:SF154">
    <property type="entry name" value="RECQ HELICASE, PUTATIVE (AFU_ORTHOLOGUE AFUA_6G14720)-RELATED"/>
    <property type="match status" value="1"/>
</dbReference>
<feature type="domain" description="Helicase ATP-binding" evidence="3">
    <location>
        <begin position="271"/>
        <end position="426"/>
    </location>
</feature>
<comment type="similarity">
    <text evidence="1">Belongs to the helicase family. RecQ subfamily.</text>
</comment>
<keyword evidence="5" id="KW-1185">Reference proteome</keyword>
<dbReference type="InParanoid" id="A0A0D0D2B2"/>
<dbReference type="AlphaFoldDB" id="A0A0D0D2B2"/>
<dbReference type="HOGENOM" id="CLU_535941_0_0_1"/>
<dbReference type="GO" id="GO:0043138">
    <property type="term" value="F:3'-5' DNA helicase activity"/>
    <property type="evidence" value="ECO:0007669"/>
    <property type="project" value="TreeGrafter"/>
</dbReference>
<dbReference type="InterPro" id="IPR011545">
    <property type="entry name" value="DEAD/DEAH_box_helicase_dom"/>
</dbReference>
<organism evidence="4 5">
    <name type="scientific">Paxillus rubicundulus Ve08.2h10</name>
    <dbReference type="NCBI Taxonomy" id="930991"/>
    <lineage>
        <taxon>Eukaryota</taxon>
        <taxon>Fungi</taxon>
        <taxon>Dikarya</taxon>
        <taxon>Basidiomycota</taxon>
        <taxon>Agaricomycotina</taxon>
        <taxon>Agaricomycetes</taxon>
        <taxon>Agaricomycetidae</taxon>
        <taxon>Boletales</taxon>
        <taxon>Paxilineae</taxon>
        <taxon>Paxillaceae</taxon>
        <taxon>Paxillus</taxon>
    </lineage>
</organism>
<evidence type="ECO:0000313" key="5">
    <source>
        <dbReference type="Proteomes" id="UP000054538"/>
    </source>
</evidence>
<gene>
    <name evidence="4" type="ORF">PAXRUDRAFT_37055</name>
</gene>
<dbReference type="OrthoDB" id="2747940at2759"/>
<reference evidence="5" key="2">
    <citation type="submission" date="2015-01" db="EMBL/GenBank/DDBJ databases">
        <title>Evolutionary Origins and Diversification of the Mycorrhizal Mutualists.</title>
        <authorList>
            <consortium name="DOE Joint Genome Institute"/>
            <consortium name="Mycorrhizal Genomics Consortium"/>
            <person name="Kohler A."/>
            <person name="Kuo A."/>
            <person name="Nagy L.G."/>
            <person name="Floudas D."/>
            <person name="Copeland A."/>
            <person name="Barry K.W."/>
            <person name="Cichocki N."/>
            <person name="Veneault-Fourrey C."/>
            <person name="LaButti K."/>
            <person name="Lindquist E.A."/>
            <person name="Lipzen A."/>
            <person name="Lundell T."/>
            <person name="Morin E."/>
            <person name="Murat C."/>
            <person name="Riley R."/>
            <person name="Ohm R."/>
            <person name="Sun H."/>
            <person name="Tunlid A."/>
            <person name="Henrissat B."/>
            <person name="Grigoriev I.V."/>
            <person name="Hibbett D.S."/>
            <person name="Martin F."/>
        </authorList>
    </citation>
    <scope>NUCLEOTIDE SEQUENCE [LARGE SCALE GENOMIC DNA]</scope>
    <source>
        <strain evidence="5">Ve08.2h10</strain>
    </source>
</reference>
<dbReference type="Proteomes" id="UP000054538">
    <property type="component" value="Unassembled WGS sequence"/>
</dbReference>
<dbReference type="GO" id="GO:0009378">
    <property type="term" value="F:four-way junction helicase activity"/>
    <property type="evidence" value="ECO:0007669"/>
    <property type="project" value="TreeGrafter"/>
</dbReference>
<feature type="compositionally biased region" description="Polar residues" evidence="2">
    <location>
        <begin position="211"/>
        <end position="241"/>
    </location>
</feature>
<dbReference type="InterPro" id="IPR027417">
    <property type="entry name" value="P-loop_NTPase"/>
</dbReference>
<evidence type="ECO:0000256" key="1">
    <source>
        <dbReference type="ARBA" id="ARBA00005446"/>
    </source>
</evidence>
<dbReference type="EMBL" id="KN829242">
    <property type="protein sequence ID" value="KIK74009.1"/>
    <property type="molecule type" value="Genomic_DNA"/>
</dbReference>
<dbReference type="PANTHER" id="PTHR13710">
    <property type="entry name" value="DNA HELICASE RECQ FAMILY MEMBER"/>
    <property type="match status" value="1"/>
</dbReference>
<dbReference type="STRING" id="930991.A0A0D0D2B2"/>
<dbReference type="GO" id="GO:0000724">
    <property type="term" value="P:double-strand break repair via homologous recombination"/>
    <property type="evidence" value="ECO:0007669"/>
    <property type="project" value="TreeGrafter"/>
</dbReference>
<dbReference type="PROSITE" id="PS51192">
    <property type="entry name" value="HELICASE_ATP_BIND_1"/>
    <property type="match status" value="1"/>
</dbReference>
<dbReference type="Gene3D" id="3.40.50.300">
    <property type="entry name" value="P-loop containing nucleotide triphosphate hydrolases"/>
    <property type="match status" value="1"/>
</dbReference>
<proteinExistence type="inferred from homology"/>
<dbReference type="GO" id="GO:0005737">
    <property type="term" value="C:cytoplasm"/>
    <property type="evidence" value="ECO:0007669"/>
    <property type="project" value="TreeGrafter"/>
</dbReference>
<reference evidence="4 5" key="1">
    <citation type="submission" date="2014-04" db="EMBL/GenBank/DDBJ databases">
        <authorList>
            <consortium name="DOE Joint Genome Institute"/>
            <person name="Kuo A."/>
            <person name="Kohler A."/>
            <person name="Jargeat P."/>
            <person name="Nagy L.G."/>
            <person name="Floudas D."/>
            <person name="Copeland A."/>
            <person name="Barry K.W."/>
            <person name="Cichocki N."/>
            <person name="Veneault-Fourrey C."/>
            <person name="LaButti K."/>
            <person name="Lindquist E.A."/>
            <person name="Lipzen A."/>
            <person name="Lundell T."/>
            <person name="Morin E."/>
            <person name="Murat C."/>
            <person name="Sun H."/>
            <person name="Tunlid A."/>
            <person name="Henrissat B."/>
            <person name="Grigoriev I.V."/>
            <person name="Hibbett D.S."/>
            <person name="Martin F."/>
            <person name="Nordberg H.P."/>
            <person name="Cantor M.N."/>
            <person name="Hua S.X."/>
        </authorList>
    </citation>
    <scope>NUCLEOTIDE SEQUENCE [LARGE SCALE GENOMIC DNA]</scope>
    <source>
        <strain evidence="4 5">Ve08.2h10</strain>
    </source>
</reference>
<dbReference type="GO" id="GO:0005524">
    <property type="term" value="F:ATP binding"/>
    <property type="evidence" value="ECO:0007669"/>
    <property type="project" value="InterPro"/>
</dbReference>
<dbReference type="SMART" id="SM00487">
    <property type="entry name" value="DEXDc"/>
    <property type="match status" value="1"/>
</dbReference>
<dbReference type="GO" id="GO:0005694">
    <property type="term" value="C:chromosome"/>
    <property type="evidence" value="ECO:0007669"/>
    <property type="project" value="TreeGrafter"/>
</dbReference>
<dbReference type="Pfam" id="PF00270">
    <property type="entry name" value="DEAD"/>
    <property type="match status" value="1"/>
</dbReference>
<accession>A0A0D0D2B2</accession>
<evidence type="ECO:0000313" key="4">
    <source>
        <dbReference type="EMBL" id="KIK74009.1"/>
    </source>
</evidence>
<name>A0A0D0D2B2_9AGAM</name>
<dbReference type="GO" id="GO:0003676">
    <property type="term" value="F:nucleic acid binding"/>
    <property type="evidence" value="ECO:0007669"/>
    <property type="project" value="InterPro"/>
</dbReference>
<evidence type="ECO:0000259" key="3">
    <source>
        <dbReference type="PROSITE" id="PS51192"/>
    </source>
</evidence>
<feature type="region of interest" description="Disordered" evidence="2">
    <location>
        <begin position="170"/>
        <end position="244"/>
    </location>
</feature>